<proteinExistence type="predicted"/>
<sequence length="314" mass="35689">MSNTLYTQTYLESIISGKIEESQMLEFKASGALSTKDTAKKEISKDISAFANAGGGIIIYGLKENPSNRHLVGEIDPIDRKTISKEWLEAIIQSTIQPRLISYEIFPIIIDDDDDKVVYVVDIKQSVTAHQALDHRYYRRYNFNVQPMNDYEIRDVFNRTKHPSLAIEFEINTNGIDFQRTTSFLKVFARNTGSVLAQYINCYLQIPVCLLANPRELDQEIAERFGDNTIRDLIDVKTWGPGLAPTYTYGPSRYDPLLPRLRTKLDFSEIELATRPIDSSQSIKWTVYADNAEPISGVIAINTIQVNYNSDLIS</sequence>
<dbReference type="InterPro" id="IPR038461">
    <property type="entry name" value="Schlafen_AlbA_2_dom_sf"/>
</dbReference>
<gene>
    <name evidence="2" type="ORF">SAMN05421820_101529</name>
</gene>
<reference evidence="3" key="1">
    <citation type="submission" date="2016-10" db="EMBL/GenBank/DDBJ databases">
        <authorList>
            <person name="Varghese N."/>
            <person name="Submissions S."/>
        </authorList>
    </citation>
    <scope>NUCLEOTIDE SEQUENCE [LARGE SCALE GENOMIC DNA]</scope>
    <source>
        <strain evidence="3">DSM 19110</strain>
    </source>
</reference>
<name>A0A1G9KBT3_9SPHI</name>
<dbReference type="PANTHER" id="PTHR30595:SF6">
    <property type="entry name" value="SCHLAFEN ALBA-2 DOMAIN-CONTAINING PROTEIN"/>
    <property type="match status" value="1"/>
</dbReference>
<evidence type="ECO:0000313" key="3">
    <source>
        <dbReference type="Proteomes" id="UP000183200"/>
    </source>
</evidence>
<evidence type="ECO:0000259" key="1">
    <source>
        <dbReference type="Pfam" id="PF04326"/>
    </source>
</evidence>
<evidence type="ECO:0000313" key="2">
    <source>
        <dbReference type="EMBL" id="SDL47069.1"/>
    </source>
</evidence>
<dbReference type="Proteomes" id="UP000183200">
    <property type="component" value="Unassembled WGS sequence"/>
</dbReference>
<keyword evidence="2" id="KW-0238">DNA-binding</keyword>
<dbReference type="InterPro" id="IPR007421">
    <property type="entry name" value="Schlafen_AlbA_2_dom"/>
</dbReference>
<dbReference type="OrthoDB" id="9768354at2"/>
<dbReference type="EMBL" id="FNGY01000001">
    <property type="protein sequence ID" value="SDL47069.1"/>
    <property type="molecule type" value="Genomic_DNA"/>
</dbReference>
<dbReference type="Pfam" id="PF04326">
    <property type="entry name" value="SLFN_AlbA_2"/>
    <property type="match status" value="1"/>
</dbReference>
<keyword evidence="3" id="KW-1185">Reference proteome</keyword>
<dbReference type="GO" id="GO:0003677">
    <property type="term" value="F:DNA binding"/>
    <property type="evidence" value="ECO:0007669"/>
    <property type="project" value="UniProtKB-KW"/>
</dbReference>
<feature type="domain" description="Schlafen AlbA-2" evidence="1">
    <location>
        <begin position="21"/>
        <end position="149"/>
    </location>
</feature>
<protein>
    <submittedName>
        <fullName evidence="2">Putative DNA-binding domain-containing protein</fullName>
    </submittedName>
</protein>
<dbReference type="RefSeq" id="WP_074604552.1">
    <property type="nucleotide sequence ID" value="NZ_FNGY01000001.1"/>
</dbReference>
<dbReference type="PANTHER" id="PTHR30595">
    <property type="entry name" value="GLPR-RELATED TRANSCRIPTIONAL REPRESSOR"/>
    <property type="match status" value="1"/>
</dbReference>
<dbReference type="Gene3D" id="3.30.950.30">
    <property type="entry name" value="Schlafen, AAA domain"/>
    <property type="match status" value="1"/>
</dbReference>
<dbReference type="AlphaFoldDB" id="A0A1G9KBT3"/>
<accession>A0A1G9KBT3</accession>
<organism evidence="2 3">
    <name type="scientific">Pedobacter steynii</name>
    <dbReference type="NCBI Taxonomy" id="430522"/>
    <lineage>
        <taxon>Bacteria</taxon>
        <taxon>Pseudomonadati</taxon>
        <taxon>Bacteroidota</taxon>
        <taxon>Sphingobacteriia</taxon>
        <taxon>Sphingobacteriales</taxon>
        <taxon>Sphingobacteriaceae</taxon>
        <taxon>Pedobacter</taxon>
    </lineage>
</organism>